<dbReference type="HOGENOM" id="CLU_540547_0_0_9"/>
<feature type="signal peptide" evidence="6">
    <location>
        <begin position="1"/>
        <end position="23"/>
    </location>
</feature>
<dbReference type="Gene3D" id="3.40.190.10">
    <property type="entry name" value="Periplasmic binding protein-like II"/>
    <property type="match status" value="1"/>
</dbReference>
<organism evidence="7 8">
    <name type="scientific">[Clostridium] clostridioforme 90A8</name>
    <dbReference type="NCBI Taxonomy" id="999408"/>
    <lineage>
        <taxon>Bacteria</taxon>
        <taxon>Bacillati</taxon>
        <taxon>Bacillota</taxon>
        <taxon>Clostridia</taxon>
        <taxon>Lachnospirales</taxon>
        <taxon>Lachnospiraceae</taxon>
        <taxon>Enterocloster</taxon>
    </lineage>
</organism>
<dbReference type="PANTHER" id="PTHR43649:SF31">
    <property type="entry name" value="SN-GLYCEROL-3-PHOSPHATE-BINDING PERIPLASMIC PROTEIN UGPB"/>
    <property type="match status" value="1"/>
</dbReference>
<dbReference type="Proteomes" id="UP000013085">
    <property type="component" value="Unassembled WGS sequence"/>
</dbReference>
<dbReference type="GO" id="GO:0030313">
    <property type="term" value="C:cell envelope"/>
    <property type="evidence" value="ECO:0007669"/>
    <property type="project" value="UniProtKB-SubCell"/>
</dbReference>
<keyword evidence="3" id="KW-0813">Transport</keyword>
<protein>
    <recommendedName>
        <fullName evidence="9">Extracellular solute-binding protein</fullName>
    </recommendedName>
</protein>
<comment type="caution">
    <text evidence="7">The sequence shown here is derived from an EMBL/GenBank/DDBJ whole genome shotgun (WGS) entry which is preliminary data.</text>
</comment>
<sequence>MKRRWGQCALAALLAVAVTTGCAMPAIQTDEKKEKSSVRNSGTAGEVGDKVVSADQNTDGKVTIRIVDWSDGSAPQRKEFHKKYMEVHPDINIEYTQLTVDQFKNTIVTMIKSGDGPDLFPIPVGMTLDTALQEDWFQPINDYVMDNFAEKFDPKSFSEGVTHKGNQWYTITELMPTIQCLFFYNKDVLSAAGVDKIPETYSEFREACKKITKYGNGNVYGLIDGGKQINRLDVLTRSMAAAAGGKIAATQKVLTDQGMAPYDTDAVKGVMQLFAQLEDDGSIHPDTVNISAPEARELFAQGQAGFLCQGMWCISQWGINDPDLNYGVMAVPVPDGVKDTYVQQGELSPWMGLYSQSKHPQEAVDYLMALYSEEFGYQSSCVEDGVFVSVIPEINEQYMTNAIMKDYYTIANATAKIVPTIAKRAEKANAFYSEVKDVQPSLGAIMQGVLSRSITDYDSALRKLAEDTTTEWKRACEAVGMDYRELEFDNWNLEEDYTDADYEALK</sequence>
<reference evidence="7 8" key="1">
    <citation type="submission" date="2013-01" db="EMBL/GenBank/DDBJ databases">
        <title>The Genome Sequence of Clostridium clostridioforme 90A8.</title>
        <authorList>
            <consortium name="The Broad Institute Genome Sequencing Platform"/>
            <person name="Earl A."/>
            <person name="Ward D."/>
            <person name="Feldgarden M."/>
            <person name="Gevers D."/>
            <person name="Courvalin P."/>
            <person name="Lambert T."/>
            <person name="Walker B."/>
            <person name="Young S.K."/>
            <person name="Zeng Q."/>
            <person name="Gargeya S."/>
            <person name="Fitzgerald M."/>
            <person name="Haas B."/>
            <person name="Abouelleil A."/>
            <person name="Alvarado L."/>
            <person name="Arachchi H.M."/>
            <person name="Berlin A.M."/>
            <person name="Chapman S.B."/>
            <person name="Dewar J."/>
            <person name="Goldberg J."/>
            <person name="Griggs A."/>
            <person name="Gujja S."/>
            <person name="Hansen M."/>
            <person name="Howarth C."/>
            <person name="Imamovic A."/>
            <person name="Larimer J."/>
            <person name="McCowan C."/>
            <person name="Murphy C."/>
            <person name="Neiman D."/>
            <person name="Pearson M."/>
            <person name="Priest M."/>
            <person name="Roberts A."/>
            <person name="Saif S."/>
            <person name="Shea T."/>
            <person name="Sisk P."/>
            <person name="Sykes S."/>
            <person name="Wortman J."/>
            <person name="Nusbaum C."/>
            <person name="Birren B."/>
        </authorList>
    </citation>
    <scope>NUCLEOTIDE SEQUENCE [LARGE SCALE GENOMIC DNA]</scope>
    <source>
        <strain evidence="7 8">90A8</strain>
    </source>
</reference>
<feature type="chain" id="PRO_5038747794" description="Extracellular solute-binding protein" evidence="6">
    <location>
        <begin position="24"/>
        <end position="506"/>
    </location>
</feature>
<accession>A0A0E2H1T7</accession>
<keyword evidence="4 6" id="KW-0732">Signal</keyword>
<evidence type="ECO:0000256" key="1">
    <source>
        <dbReference type="ARBA" id="ARBA00004196"/>
    </source>
</evidence>
<evidence type="ECO:0000256" key="6">
    <source>
        <dbReference type="SAM" id="SignalP"/>
    </source>
</evidence>
<evidence type="ECO:0000313" key="7">
    <source>
        <dbReference type="EMBL" id="ENZ05421.1"/>
    </source>
</evidence>
<evidence type="ECO:0000256" key="5">
    <source>
        <dbReference type="SAM" id="MobiDB-lite"/>
    </source>
</evidence>
<feature type="region of interest" description="Disordered" evidence="5">
    <location>
        <begin position="31"/>
        <end position="52"/>
    </location>
</feature>
<dbReference type="InterPro" id="IPR050490">
    <property type="entry name" value="Bact_solute-bd_prot1"/>
</dbReference>
<comment type="subcellular location">
    <subcellularLocation>
        <location evidence="1">Cell envelope</location>
    </subcellularLocation>
</comment>
<evidence type="ECO:0000256" key="4">
    <source>
        <dbReference type="ARBA" id="ARBA00022729"/>
    </source>
</evidence>
<dbReference type="RefSeq" id="WP_002595054.1">
    <property type="nucleotide sequence ID" value="NZ_KB851001.1"/>
</dbReference>
<dbReference type="SUPFAM" id="SSF53850">
    <property type="entry name" value="Periplasmic binding protein-like II"/>
    <property type="match status" value="1"/>
</dbReference>
<name>A0A0E2H1T7_9FIRM</name>
<dbReference type="Pfam" id="PF01547">
    <property type="entry name" value="SBP_bac_1"/>
    <property type="match status" value="1"/>
</dbReference>
<gene>
    <name evidence="7" type="ORF">HMPREF1090_05635</name>
</gene>
<evidence type="ECO:0000256" key="2">
    <source>
        <dbReference type="ARBA" id="ARBA00008520"/>
    </source>
</evidence>
<dbReference type="InterPro" id="IPR006059">
    <property type="entry name" value="SBP"/>
</dbReference>
<dbReference type="EMBL" id="AGYR01000079">
    <property type="protein sequence ID" value="ENZ05421.1"/>
    <property type="molecule type" value="Genomic_DNA"/>
</dbReference>
<evidence type="ECO:0008006" key="9">
    <source>
        <dbReference type="Google" id="ProtNLM"/>
    </source>
</evidence>
<dbReference type="PATRIC" id="fig|999408.3.peg.6040"/>
<dbReference type="PROSITE" id="PS51257">
    <property type="entry name" value="PROKAR_LIPOPROTEIN"/>
    <property type="match status" value="1"/>
</dbReference>
<evidence type="ECO:0000256" key="3">
    <source>
        <dbReference type="ARBA" id="ARBA00022448"/>
    </source>
</evidence>
<dbReference type="AlphaFoldDB" id="A0A0E2H1T7"/>
<comment type="similarity">
    <text evidence="2">Belongs to the bacterial solute-binding protein 1 family.</text>
</comment>
<proteinExistence type="inferred from homology"/>
<dbReference type="PANTHER" id="PTHR43649">
    <property type="entry name" value="ARABINOSE-BINDING PROTEIN-RELATED"/>
    <property type="match status" value="1"/>
</dbReference>
<evidence type="ECO:0000313" key="8">
    <source>
        <dbReference type="Proteomes" id="UP000013085"/>
    </source>
</evidence>